<keyword evidence="4" id="KW-0645">Protease</keyword>
<evidence type="ECO:0000256" key="7">
    <source>
        <dbReference type="ARBA" id="ARBA00022833"/>
    </source>
</evidence>
<evidence type="ECO:0000259" key="12">
    <source>
        <dbReference type="Pfam" id="PF02163"/>
    </source>
</evidence>
<evidence type="ECO:0000256" key="6">
    <source>
        <dbReference type="ARBA" id="ARBA00022801"/>
    </source>
</evidence>
<dbReference type="Pfam" id="PF02163">
    <property type="entry name" value="Peptidase_M50"/>
    <property type="match status" value="1"/>
</dbReference>
<feature type="transmembrane region" description="Helical" evidence="11">
    <location>
        <begin position="103"/>
        <end position="129"/>
    </location>
</feature>
<dbReference type="NCBIfam" id="TIGR00054">
    <property type="entry name" value="RIP metalloprotease RseP"/>
    <property type="match status" value="1"/>
</dbReference>
<evidence type="ECO:0000256" key="4">
    <source>
        <dbReference type="ARBA" id="ARBA00022670"/>
    </source>
</evidence>
<dbReference type="SUPFAM" id="SSF50156">
    <property type="entry name" value="PDZ domain-like"/>
    <property type="match status" value="2"/>
</dbReference>
<evidence type="ECO:0000256" key="5">
    <source>
        <dbReference type="ARBA" id="ARBA00022692"/>
    </source>
</evidence>
<evidence type="ECO:0000313" key="14">
    <source>
        <dbReference type="Proteomes" id="UP001629260"/>
    </source>
</evidence>
<evidence type="ECO:0000256" key="9">
    <source>
        <dbReference type="ARBA" id="ARBA00023049"/>
    </source>
</evidence>
<gene>
    <name evidence="13" type="primary">rseP</name>
    <name evidence="13" type="ORF">ABS764_03905</name>
</gene>
<comment type="caution">
    <text evidence="13">The sequence shown here is derived from an EMBL/GenBank/DDBJ whole genome shotgun (WGS) entry which is preliminary data.</text>
</comment>
<proteinExistence type="inferred from homology"/>
<name>A0ABW8XQT0_9FLAO</name>
<protein>
    <recommendedName>
        <fullName evidence="11">Zinc metalloprotease</fullName>
        <ecNumber evidence="11">3.4.24.-</ecNumber>
    </recommendedName>
</protein>
<dbReference type="InterPro" id="IPR036034">
    <property type="entry name" value="PDZ_sf"/>
</dbReference>
<keyword evidence="5 11" id="KW-0812">Transmembrane</keyword>
<dbReference type="PANTHER" id="PTHR42837">
    <property type="entry name" value="REGULATOR OF SIGMA-E PROTEASE RSEP"/>
    <property type="match status" value="1"/>
</dbReference>
<evidence type="ECO:0000256" key="1">
    <source>
        <dbReference type="ARBA" id="ARBA00001947"/>
    </source>
</evidence>
<dbReference type="InterPro" id="IPR004387">
    <property type="entry name" value="Pept_M50_Zn"/>
</dbReference>
<comment type="subcellular location">
    <subcellularLocation>
        <location evidence="2">Membrane</location>
        <topology evidence="2">Multi-pass membrane protein</topology>
    </subcellularLocation>
</comment>
<reference evidence="13 14" key="1">
    <citation type="submission" date="2024-06" db="EMBL/GenBank/DDBJ databases">
        <authorList>
            <person name="Kaempfer P."/>
            <person name="Viver T."/>
        </authorList>
    </citation>
    <scope>NUCLEOTIDE SEQUENCE [LARGE SCALE GENOMIC DNA]</scope>
    <source>
        <strain evidence="13 14">ST-87</strain>
    </source>
</reference>
<keyword evidence="11" id="KW-0479">Metal-binding</keyword>
<comment type="similarity">
    <text evidence="3 11">Belongs to the peptidase M50B family.</text>
</comment>
<keyword evidence="9 11" id="KW-0482">Metalloprotease</keyword>
<keyword evidence="6 11" id="KW-0378">Hydrolase</keyword>
<evidence type="ECO:0000256" key="11">
    <source>
        <dbReference type="RuleBase" id="RU362031"/>
    </source>
</evidence>
<dbReference type="EMBL" id="JBELQA010000002">
    <property type="protein sequence ID" value="MFL9829988.1"/>
    <property type="molecule type" value="Genomic_DNA"/>
</dbReference>
<sequence length="448" mass="50113">MEIIIKLSQFLLSLSLLIILHELGHFIPAKLFKTRVEKFYLFFDVKYSLLKKKIGETEYGIGWLPLGGYVKISGMIDESMDKEQMALPPKPWEFRSKPAWQRLIIMLGGVTVNFILAFIIYIGMAFAYGDTYIAMDDLKDGLLIENPVMIKAGFKTGDKILAVDGTQIEKFDNDINMKVAMGKEVLIERNGVQQTIKLPNDLINQLSTKTEKIPIVSIRMPFVIGAIAEDSKNTALQPKDVLLSLNGQKIKYLDEAKTILENNKGKTIPATILRDQKETQVNVTVNKEGLLGVKIGGLGMDSLEKLGYYKVSTEKFSFMESIPVGIEKGKDQLIGYGKQLKMIFNPDTGAYKQVGGFAAIYNIFPETWSWEVFWNITALLSIMLGVMNLLPIPALDGGHVMFLLYEIVSGKKPSDKFLENAQMVGFVLLITLLVFANGNDIYKAIVGR</sequence>
<dbReference type="Proteomes" id="UP001629260">
    <property type="component" value="Unassembled WGS sequence"/>
</dbReference>
<keyword evidence="7 11" id="KW-0862">Zinc</keyword>
<feature type="transmembrane region" description="Helical" evidence="11">
    <location>
        <begin position="372"/>
        <end position="395"/>
    </location>
</feature>
<keyword evidence="14" id="KW-1185">Reference proteome</keyword>
<evidence type="ECO:0000256" key="10">
    <source>
        <dbReference type="ARBA" id="ARBA00023136"/>
    </source>
</evidence>
<evidence type="ECO:0000256" key="3">
    <source>
        <dbReference type="ARBA" id="ARBA00007931"/>
    </source>
</evidence>
<accession>A0ABW8XQT0</accession>
<evidence type="ECO:0000313" key="13">
    <source>
        <dbReference type="EMBL" id="MFL9829988.1"/>
    </source>
</evidence>
<comment type="cofactor">
    <cofactor evidence="1 11">
        <name>Zn(2+)</name>
        <dbReference type="ChEBI" id="CHEBI:29105"/>
    </cofactor>
</comment>
<dbReference type="GO" id="GO:0008237">
    <property type="term" value="F:metallopeptidase activity"/>
    <property type="evidence" value="ECO:0007669"/>
    <property type="project" value="UniProtKB-KW"/>
</dbReference>
<dbReference type="PANTHER" id="PTHR42837:SF2">
    <property type="entry name" value="MEMBRANE METALLOPROTEASE ARASP2, CHLOROPLASTIC-RELATED"/>
    <property type="match status" value="1"/>
</dbReference>
<feature type="domain" description="Peptidase M50" evidence="12">
    <location>
        <begin position="10"/>
        <end position="432"/>
    </location>
</feature>
<organism evidence="13 14">
    <name type="scientific">Flavobacterium plantiphilum</name>
    <dbReference type="NCBI Taxonomy" id="3163297"/>
    <lineage>
        <taxon>Bacteria</taxon>
        <taxon>Pseudomonadati</taxon>
        <taxon>Bacteroidota</taxon>
        <taxon>Flavobacteriia</taxon>
        <taxon>Flavobacteriales</taxon>
        <taxon>Flavobacteriaceae</taxon>
        <taxon>Flavobacterium</taxon>
    </lineage>
</organism>
<evidence type="ECO:0000256" key="2">
    <source>
        <dbReference type="ARBA" id="ARBA00004141"/>
    </source>
</evidence>
<dbReference type="CDD" id="cd06163">
    <property type="entry name" value="S2P-M50_PDZ_RseP-like"/>
    <property type="match status" value="2"/>
</dbReference>
<dbReference type="InterPro" id="IPR008915">
    <property type="entry name" value="Peptidase_M50"/>
</dbReference>
<feature type="transmembrane region" description="Helical" evidence="11">
    <location>
        <begin position="423"/>
        <end position="442"/>
    </location>
</feature>
<keyword evidence="8 11" id="KW-1133">Transmembrane helix</keyword>
<keyword evidence="10 11" id="KW-0472">Membrane</keyword>
<dbReference type="RefSeq" id="WP_408080178.1">
    <property type="nucleotide sequence ID" value="NZ_JBELQA010000002.1"/>
</dbReference>
<evidence type="ECO:0000256" key="8">
    <source>
        <dbReference type="ARBA" id="ARBA00022989"/>
    </source>
</evidence>
<dbReference type="Gene3D" id="2.30.42.10">
    <property type="match status" value="2"/>
</dbReference>
<dbReference type="EC" id="3.4.24.-" evidence="11"/>